<dbReference type="Proteomes" id="UP001165363">
    <property type="component" value="Unassembled WGS sequence"/>
</dbReference>
<dbReference type="SUPFAM" id="SSF52141">
    <property type="entry name" value="Uracil-DNA glycosylase-like"/>
    <property type="match status" value="1"/>
</dbReference>
<dbReference type="EMBL" id="JAMGBD010000002">
    <property type="protein sequence ID" value="MCL6684598.1"/>
    <property type="molecule type" value="Genomic_DNA"/>
</dbReference>
<evidence type="ECO:0000259" key="1">
    <source>
        <dbReference type="SMART" id="SM00986"/>
    </source>
</evidence>
<dbReference type="InterPro" id="IPR026353">
    <property type="entry name" value="Hypoxan-DNA_Glyclase"/>
</dbReference>
<feature type="domain" description="Uracil-DNA glycosylase-like" evidence="1">
    <location>
        <begin position="2"/>
        <end position="153"/>
    </location>
</feature>
<dbReference type="Pfam" id="PF03167">
    <property type="entry name" value="UDG"/>
    <property type="match status" value="1"/>
</dbReference>
<comment type="caution">
    <text evidence="2">The sequence shown here is derived from an EMBL/GenBank/DDBJ whole genome shotgun (WGS) entry which is preliminary data.</text>
</comment>
<dbReference type="SMART" id="SM00986">
    <property type="entry name" value="UDG"/>
    <property type="match status" value="1"/>
</dbReference>
<dbReference type="CDD" id="cd10032">
    <property type="entry name" value="UDG-F6_HDG"/>
    <property type="match status" value="1"/>
</dbReference>
<dbReference type="RefSeq" id="WP_249849000.1">
    <property type="nucleotide sequence ID" value="NZ_JAMGBD010000002.1"/>
</dbReference>
<dbReference type="NCBIfam" id="TIGR04274">
    <property type="entry name" value="hypoxanDNAglyco"/>
    <property type="match status" value="1"/>
</dbReference>
<organism evidence="2 3">
    <name type="scientific">Sphingomonas alba</name>
    <dbReference type="NCBI Taxonomy" id="2908208"/>
    <lineage>
        <taxon>Bacteria</taxon>
        <taxon>Pseudomonadati</taxon>
        <taxon>Pseudomonadota</taxon>
        <taxon>Alphaproteobacteria</taxon>
        <taxon>Sphingomonadales</taxon>
        <taxon>Sphingomonadaceae</taxon>
        <taxon>Sphingomonas</taxon>
    </lineage>
</organism>
<keyword evidence="3" id="KW-1185">Reference proteome</keyword>
<keyword evidence="2" id="KW-0326">Glycosidase</keyword>
<proteinExistence type="predicted"/>
<reference evidence="2" key="1">
    <citation type="submission" date="2022-05" db="EMBL/GenBank/DDBJ databases">
        <authorList>
            <person name="Jo J.-H."/>
            <person name="Im W.-T."/>
        </authorList>
    </citation>
    <scope>NUCLEOTIDE SEQUENCE</scope>
    <source>
        <strain evidence="2">SE158</strain>
    </source>
</reference>
<dbReference type="InterPro" id="IPR036895">
    <property type="entry name" value="Uracil-DNA_glycosylase-like_sf"/>
</dbReference>
<dbReference type="InterPro" id="IPR005122">
    <property type="entry name" value="Uracil-DNA_glycosylase-like"/>
</dbReference>
<dbReference type="Gene3D" id="3.40.470.10">
    <property type="entry name" value="Uracil-DNA glycosylase-like domain"/>
    <property type="match status" value="1"/>
</dbReference>
<evidence type="ECO:0000313" key="3">
    <source>
        <dbReference type="Proteomes" id="UP001165363"/>
    </source>
</evidence>
<dbReference type="SMART" id="SM00987">
    <property type="entry name" value="UreE_C"/>
    <property type="match status" value="1"/>
</dbReference>
<accession>A0ABT0RPV5</accession>
<name>A0ABT0RPV5_9SPHN</name>
<evidence type="ECO:0000313" key="2">
    <source>
        <dbReference type="EMBL" id="MCL6684598.1"/>
    </source>
</evidence>
<dbReference type="GO" id="GO:0033958">
    <property type="term" value="F:DNA-deoxyinosine glycosylase activity"/>
    <property type="evidence" value="ECO:0007669"/>
    <property type="project" value="UniProtKB-EC"/>
</dbReference>
<dbReference type="EC" id="3.2.2.15" evidence="2"/>
<sequence>MGPVGSQDARLLILGSLPGEASLAAQRYYAHPTNQFWRLLGLAITEDLAAMDYDVRLERLAAREIALWDVVAEARRQGSLDGAIRDATANRLVTYVASHPRLEAVAFNGKTAAAIGRRTLASHAGLTFIDLPSSSAALTRPFADKSQAWAVLRRHAGVAQPPESSKLPI</sequence>
<keyword evidence="2" id="KW-0378">Hydrolase</keyword>
<gene>
    <name evidence="2" type="ORF">LZ536_11915</name>
</gene>
<protein>
    <submittedName>
        <fullName evidence="2">DNA-deoxyinosine glycosylase</fullName>
        <ecNumber evidence="2">3.2.2.15</ecNumber>
    </submittedName>
</protein>